<protein>
    <submittedName>
        <fullName evidence="1">DUF3800 domain-containing protein</fullName>
    </submittedName>
</protein>
<comment type="caution">
    <text evidence="1">The sequence shown here is derived from an EMBL/GenBank/DDBJ whole genome shotgun (WGS) entry which is preliminary data.</text>
</comment>
<dbReference type="AlphaFoldDB" id="A0A414S548"/>
<name>A0A414S548_9FIRM</name>
<evidence type="ECO:0000313" key="2">
    <source>
        <dbReference type="Proteomes" id="UP000284112"/>
    </source>
</evidence>
<dbReference type="EMBL" id="QRHW01000002">
    <property type="protein sequence ID" value="RHG10945.1"/>
    <property type="molecule type" value="Genomic_DNA"/>
</dbReference>
<organism evidence="1 2">
    <name type="scientific">Dorea longicatena</name>
    <dbReference type="NCBI Taxonomy" id="88431"/>
    <lineage>
        <taxon>Bacteria</taxon>
        <taxon>Bacillati</taxon>
        <taxon>Bacillota</taxon>
        <taxon>Clostridia</taxon>
        <taxon>Lachnospirales</taxon>
        <taxon>Lachnospiraceae</taxon>
        <taxon>Dorea</taxon>
    </lineage>
</organism>
<proteinExistence type="predicted"/>
<dbReference type="Proteomes" id="UP000284112">
    <property type="component" value="Unassembled WGS sequence"/>
</dbReference>
<evidence type="ECO:0000313" key="1">
    <source>
        <dbReference type="EMBL" id="RHG10945.1"/>
    </source>
</evidence>
<dbReference type="InterPro" id="IPR024524">
    <property type="entry name" value="DUF3800"/>
</dbReference>
<reference evidence="1 2" key="1">
    <citation type="submission" date="2018-08" db="EMBL/GenBank/DDBJ databases">
        <title>A genome reference for cultivated species of the human gut microbiota.</title>
        <authorList>
            <person name="Zou Y."/>
            <person name="Xue W."/>
            <person name="Luo G."/>
        </authorList>
    </citation>
    <scope>NUCLEOTIDE SEQUENCE [LARGE SCALE GENOMIC DNA]</scope>
    <source>
        <strain evidence="1 2">AM23-13</strain>
    </source>
</reference>
<gene>
    <name evidence="1" type="ORF">DW641_01595</name>
</gene>
<dbReference type="Pfam" id="PF12686">
    <property type="entry name" value="DUF3800"/>
    <property type="match status" value="1"/>
</dbReference>
<accession>A0A414S548</accession>
<sequence length="372" mass="44128">MKLFFDESGYSGCIMPNKNGQLFNDGQRHFVLGSVFVADKEDEIEILNKYRQFKNRFGFTGEIKGSELMTQRNNEALKYFITNVLDDKHFFICNYDKIFYLSTLISVYIFGVHFQQQETLTFYMMASALAGEKEELFLHYCSAVCENTDNSKIEFLEYLISFPYEKLDRNDYNLYIAFAKLMLENKDYGEFPLTYEAYSCKNTVNFVNMTALGELLLSLKHLHGVDMSKTEIYHDNLMGYEEEYNQSFEDNKIHINFVDSKENELVQLADNISSIYRKCFEKSFEAFRCNKQWTDNIWFTENYSRIINTIGMEHIKMDTQISDYVLPFVIRDIFGNEYGQFEQNKEKFWGLFYFYKERIMEDIDAIKVDLPL</sequence>
<dbReference type="RefSeq" id="WP_118309021.1">
    <property type="nucleotide sequence ID" value="NZ_QRHW01000002.1"/>
</dbReference>